<sequence>MPYYRRMRPDGQPDLPRILFWTTIYGSWFSGLTEEGVAELEYKGCPDRCFIANDRRTLDVSDAVVFYGHDLDPTRMPKERAPFQKWVYWSLEPPWHCPVALLKGLTNTINWTMTYRLDSDILDTYATITDQKPAQQPYSKKSLKRIWERKSKMAAWAVSSCNTSGKREDYVQELRKYIDVDVYGYCGAYKCPRQNETACYKMFAQNYYFYLSFENCICKDYVTEKLFKLLRHDIVPVVYGGANYTNAAPPGSFIDALSFESPMHLARHLKKVAGDYNLYKRYFQWKGKYHVEPFTYYTFCALCRKLHSEDFKKTSVVADIYHWWNTTSYCRAWNRRTQKFEY</sequence>
<reference evidence="1" key="1">
    <citation type="submission" date="2020-05" db="EMBL/GenBank/DDBJ databases">
        <title>Large-scale comparative analyses of tick genomes elucidate their genetic diversity and vector capacities.</title>
        <authorList>
            <person name="Jia N."/>
            <person name="Wang J."/>
            <person name="Shi W."/>
            <person name="Du L."/>
            <person name="Sun Y."/>
            <person name="Zhan W."/>
            <person name="Jiang J."/>
            <person name="Wang Q."/>
            <person name="Zhang B."/>
            <person name="Ji P."/>
            <person name="Sakyi L.B."/>
            <person name="Cui X."/>
            <person name="Yuan T."/>
            <person name="Jiang B."/>
            <person name="Yang W."/>
            <person name="Lam T.T.-Y."/>
            <person name="Chang Q."/>
            <person name="Ding S."/>
            <person name="Wang X."/>
            <person name="Zhu J."/>
            <person name="Ruan X."/>
            <person name="Zhao L."/>
            <person name="Wei J."/>
            <person name="Que T."/>
            <person name="Du C."/>
            <person name="Cheng J."/>
            <person name="Dai P."/>
            <person name="Han X."/>
            <person name="Huang E."/>
            <person name="Gao Y."/>
            <person name="Liu J."/>
            <person name="Shao H."/>
            <person name="Ye R."/>
            <person name="Li L."/>
            <person name="Wei W."/>
            <person name="Wang X."/>
            <person name="Wang C."/>
            <person name="Yang T."/>
            <person name="Huo Q."/>
            <person name="Li W."/>
            <person name="Guo W."/>
            <person name="Chen H."/>
            <person name="Zhou L."/>
            <person name="Ni X."/>
            <person name="Tian J."/>
            <person name="Zhou Y."/>
            <person name="Sheng Y."/>
            <person name="Liu T."/>
            <person name="Pan Y."/>
            <person name="Xia L."/>
            <person name="Li J."/>
            <person name="Zhao F."/>
            <person name="Cao W."/>
        </authorList>
    </citation>
    <scope>NUCLEOTIDE SEQUENCE</scope>
    <source>
        <strain evidence="1">Dsil-2018</strain>
    </source>
</reference>
<evidence type="ECO:0000313" key="1">
    <source>
        <dbReference type="EMBL" id="KAH7966067.1"/>
    </source>
</evidence>
<dbReference type="Proteomes" id="UP000821865">
    <property type="component" value="Chromosome 2"/>
</dbReference>
<proteinExistence type="predicted"/>
<dbReference type="EMBL" id="CM023471">
    <property type="protein sequence ID" value="KAH7966067.1"/>
    <property type="molecule type" value="Genomic_DNA"/>
</dbReference>
<evidence type="ECO:0000313" key="2">
    <source>
        <dbReference type="Proteomes" id="UP000821865"/>
    </source>
</evidence>
<comment type="caution">
    <text evidence="1">The sequence shown here is derived from an EMBL/GenBank/DDBJ whole genome shotgun (WGS) entry which is preliminary data.</text>
</comment>
<keyword evidence="2" id="KW-1185">Reference proteome</keyword>
<gene>
    <name evidence="1" type="ORF">HPB49_013527</name>
</gene>
<name>A0ACB8DDM1_DERSI</name>
<accession>A0ACB8DDM1</accession>
<organism evidence="1 2">
    <name type="scientific">Dermacentor silvarum</name>
    <name type="common">Tick</name>
    <dbReference type="NCBI Taxonomy" id="543639"/>
    <lineage>
        <taxon>Eukaryota</taxon>
        <taxon>Metazoa</taxon>
        <taxon>Ecdysozoa</taxon>
        <taxon>Arthropoda</taxon>
        <taxon>Chelicerata</taxon>
        <taxon>Arachnida</taxon>
        <taxon>Acari</taxon>
        <taxon>Parasitiformes</taxon>
        <taxon>Ixodida</taxon>
        <taxon>Ixodoidea</taxon>
        <taxon>Ixodidae</taxon>
        <taxon>Rhipicephalinae</taxon>
        <taxon>Dermacentor</taxon>
    </lineage>
</organism>
<protein>
    <submittedName>
        <fullName evidence="1">Uncharacterized protein</fullName>
    </submittedName>
</protein>